<accession>A0A396GUE9</accession>
<dbReference type="Gene3D" id="3.30.710.10">
    <property type="entry name" value="Potassium Channel Kv1.1, Chain A"/>
    <property type="match status" value="1"/>
</dbReference>
<evidence type="ECO:0000256" key="1">
    <source>
        <dbReference type="ARBA" id="ARBA00004906"/>
    </source>
</evidence>
<dbReference type="PANTHER" id="PTHR11165">
    <property type="entry name" value="SKP1"/>
    <property type="match status" value="1"/>
</dbReference>
<dbReference type="InterPro" id="IPR011333">
    <property type="entry name" value="SKP1/BTB/POZ_sf"/>
</dbReference>
<comment type="pathway">
    <text evidence="1">Protein modification; protein ubiquitination.</text>
</comment>
<evidence type="ECO:0000259" key="2">
    <source>
        <dbReference type="Pfam" id="PF03931"/>
    </source>
</evidence>
<comment type="caution">
    <text evidence="3">The sequence shown here is derived from an EMBL/GenBank/DDBJ whole genome shotgun (WGS) entry which is preliminary data.</text>
</comment>
<dbReference type="Proteomes" id="UP000265566">
    <property type="component" value="Chromosome 8"/>
</dbReference>
<reference evidence="3" key="1">
    <citation type="journal article" date="2018" name="Nat. Plants">
        <title>Whole-genome landscape of Medicago truncatula symbiotic genes.</title>
        <authorList>
            <person name="Pecrix Y."/>
            <person name="Gamas P."/>
            <person name="Carrere S."/>
        </authorList>
    </citation>
    <scope>NUCLEOTIDE SEQUENCE</scope>
    <source>
        <tissue evidence="3">Leaves</tissue>
    </source>
</reference>
<proteinExistence type="predicted"/>
<dbReference type="GO" id="GO:0006511">
    <property type="term" value="P:ubiquitin-dependent protein catabolic process"/>
    <property type="evidence" value="ECO:0007669"/>
    <property type="project" value="InterPro"/>
</dbReference>
<feature type="domain" description="SKP1 component POZ" evidence="2">
    <location>
        <begin position="7"/>
        <end position="55"/>
    </location>
</feature>
<dbReference type="AlphaFoldDB" id="A0A396GUE9"/>
<gene>
    <name evidence="3" type="ORF">MtrunA17_Chr8g0392111</name>
</gene>
<dbReference type="EMBL" id="PSQE01000008">
    <property type="protein sequence ID" value="RHN43831.1"/>
    <property type="molecule type" value="Genomic_DNA"/>
</dbReference>
<sequence length="70" mass="7947">MSLTTKKMITLRNSGGETFEVDEVVALESQTIKEKDCAENLIPITNVTSKILGKVRSMWRLRPRVPMKNI</sequence>
<dbReference type="InterPro" id="IPR016897">
    <property type="entry name" value="SKP1"/>
</dbReference>
<dbReference type="Gramene" id="rna50461">
    <property type="protein sequence ID" value="RHN43831.1"/>
    <property type="gene ID" value="gene50461"/>
</dbReference>
<protein>
    <submittedName>
        <fullName evidence="3">Putative SKP1/BTB/POZ domain-containing protein</fullName>
    </submittedName>
</protein>
<dbReference type="SUPFAM" id="SSF54695">
    <property type="entry name" value="POZ domain"/>
    <property type="match status" value="1"/>
</dbReference>
<dbReference type="Pfam" id="PF03931">
    <property type="entry name" value="Skp1_POZ"/>
    <property type="match status" value="1"/>
</dbReference>
<evidence type="ECO:0000313" key="3">
    <source>
        <dbReference type="EMBL" id="RHN43831.1"/>
    </source>
</evidence>
<dbReference type="InterPro" id="IPR016073">
    <property type="entry name" value="Skp1_comp_POZ"/>
</dbReference>
<name>A0A396GUE9_MEDTR</name>
<organism evidence="3">
    <name type="scientific">Medicago truncatula</name>
    <name type="common">Barrel medic</name>
    <name type="synonym">Medicago tribuloides</name>
    <dbReference type="NCBI Taxonomy" id="3880"/>
    <lineage>
        <taxon>Eukaryota</taxon>
        <taxon>Viridiplantae</taxon>
        <taxon>Streptophyta</taxon>
        <taxon>Embryophyta</taxon>
        <taxon>Tracheophyta</taxon>
        <taxon>Spermatophyta</taxon>
        <taxon>Magnoliopsida</taxon>
        <taxon>eudicotyledons</taxon>
        <taxon>Gunneridae</taxon>
        <taxon>Pentapetalae</taxon>
        <taxon>rosids</taxon>
        <taxon>fabids</taxon>
        <taxon>Fabales</taxon>
        <taxon>Fabaceae</taxon>
        <taxon>Papilionoideae</taxon>
        <taxon>50 kb inversion clade</taxon>
        <taxon>NPAAA clade</taxon>
        <taxon>Hologalegina</taxon>
        <taxon>IRL clade</taxon>
        <taxon>Trifolieae</taxon>
        <taxon>Medicago</taxon>
    </lineage>
</organism>